<dbReference type="CDD" id="cd07067">
    <property type="entry name" value="HP_PGM_like"/>
    <property type="match status" value="1"/>
</dbReference>
<dbReference type="Pfam" id="PF00300">
    <property type="entry name" value="His_Phos_1"/>
    <property type="match status" value="1"/>
</dbReference>
<dbReference type="PANTHER" id="PTHR48100:SF44">
    <property type="entry name" value="PHOSPHATASE C1620.13-RELATED"/>
    <property type="match status" value="1"/>
</dbReference>
<organism evidence="3 4">
    <name type="scientific">Arthrobacter woluwensis</name>
    <dbReference type="NCBI Taxonomy" id="156980"/>
    <lineage>
        <taxon>Bacteria</taxon>
        <taxon>Bacillati</taxon>
        <taxon>Actinomycetota</taxon>
        <taxon>Actinomycetes</taxon>
        <taxon>Micrococcales</taxon>
        <taxon>Micrococcaceae</taxon>
        <taxon>Arthrobacter</taxon>
    </lineage>
</organism>
<feature type="active site" description="Tele-phosphohistidine intermediate" evidence="1">
    <location>
        <position position="10"/>
    </location>
</feature>
<dbReference type="InterPro" id="IPR013078">
    <property type="entry name" value="His_Pase_superF_clade-1"/>
</dbReference>
<proteinExistence type="predicted"/>
<protein>
    <submittedName>
        <fullName evidence="3">Probable phosphoglycerate mutase</fullName>
    </submittedName>
</protein>
<keyword evidence="4" id="KW-1185">Reference proteome</keyword>
<dbReference type="AlphaFoldDB" id="A0A1H4L682"/>
<feature type="binding site" evidence="2">
    <location>
        <position position="59"/>
    </location>
    <ligand>
        <name>substrate</name>
    </ligand>
</feature>
<evidence type="ECO:0000256" key="1">
    <source>
        <dbReference type="PIRSR" id="PIRSR613078-1"/>
    </source>
</evidence>
<dbReference type="GO" id="GO:0005829">
    <property type="term" value="C:cytosol"/>
    <property type="evidence" value="ECO:0007669"/>
    <property type="project" value="TreeGrafter"/>
</dbReference>
<dbReference type="SMART" id="SM00855">
    <property type="entry name" value="PGAM"/>
    <property type="match status" value="1"/>
</dbReference>
<dbReference type="GO" id="GO:0016791">
    <property type="term" value="F:phosphatase activity"/>
    <property type="evidence" value="ECO:0007669"/>
    <property type="project" value="TreeGrafter"/>
</dbReference>
<reference evidence="3 4" key="1">
    <citation type="submission" date="2016-10" db="EMBL/GenBank/DDBJ databases">
        <authorList>
            <person name="de Groot N.N."/>
        </authorList>
    </citation>
    <scope>NUCLEOTIDE SEQUENCE [LARGE SCALE GENOMIC DNA]</scope>
    <source>
        <strain evidence="3 4">DSM 10495</strain>
    </source>
</reference>
<dbReference type="InterPro" id="IPR001345">
    <property type="entry name" value="PG/BPGM_mutase_AS"/>
</dbReference>
<evidence type="ECO:0000313" key="3">
    <source>
        <dbReference type="EMBL" id="SEB65682.1"/>
    </source>
</evidence>
<evidence type="ECO:0000313" key="4">
    <source>
        <dbReference type="Proteomes" id="UP000182652"/>
    </source>
</evidence>
<dbReference type="InterPro" id="IPR029033">
    <property type="entry name" value="His_PPase_superfam"/>
</dbReference>
<dbReference type="RefSeq" id="WP_066216027.1">
    <property type="nucleotide sequence ID" value="NZ_FNSN01000003.1"/>
</dbReference>
<dbReference type="PANTHER" id="PTHR48100">
    <property type="entry name" value="BROAD-SPECIFICITY PHOSPHATASE YOR283W-RELATED"/>
    <property type="match status" value="1"/>
</dbReference>
<dbReference type="SUPFAM" id="SSF53254">
    <property type="entry name" value="Phosphoglycerate mutase-like"/>
    <property type="match status" value="1"/>
</dbReference>
<gene>
    <name evidence="3" type="ORF">SAMN04489745_0883</name>
</gene>
<dbReference type="Proteomes" id="UP000182652">
    <property type="component" value="Unassembled WGS sequence"/>
</dbReference>
<dbReference type="PROSITE" id="PS00175">
    <property type="entry name" value="PG_MUTASE"/>
    <property type="match status" value="1"/>
</dbReference>
<accession>A0A1H4L682</accession>
<feature type="binding site" evidence="2">
    <location>
        <begin position="9"/>
        <end position="16"/>
    </location>
    <ligand>
        <name>substrate</name>
    </ligand>
</feature>
<dbReference type="Gene3D" id="3.40.50.1240">
    <property type="entry name" value="Phosphoglycerate mutase-like"/>
    <property type="match status" value="1"/>
</dbReference>
<dbReference type="EMBL" id="FNSN01000003">
    <property type="protein sequence ID" value="SEB65682.1"/>
    <property type="molecule type" value="Genomic_DNA"/>
</dbReference>
<name>A0A1H4L682_9MICC</name>
<dbReference type="InterPro" id="IPR050275">
    <property type="entry name" value="PGM_Phosphatase"/>
</dbReference>
<feature type="active site" description="Proton donor/acceptor" evidence="1">
    <location>
        <position position="84"/>
    </location>
</feature>
<evidence type="ECO:0000256" key="2">
    <source>
        <dbReference type="PIRSR" id="PIRSR613078-2"/>
    </source>
</evidence>
<dbReference type="STRING" id="156980.SAMN04489745_0883"/>
<sequence>MASTLHLVRHGQTDWNVRGHFQGQTDIPLNRTGVEQAAGVAEALREVPLAAVVTSTLGRAVATGRAIADAQDLPAPATDARLMERHFGEAEGMHGDDVARLFPDREQIPGRESDEELRARAFGALEELAAAFDGEEIAVVSHGGWMAMVLRTLVGDAYDYSTLTNCSVHTLVWDTATGEVRVAGVETAAQLIRD</sequence>